<keyword evidence="7" id="KW-0378">Hydrolase</keyword>
<dbReference type="InterPro" id="IPR006914">
    <property type="entry name" value="VENN_dom"/>
</dbReference>
<keyword evidence="7" id="KW-0808">Transferase</keyword>
<dbReference type="Pfam" id="PF13332">
    <property type="entry name" value="Fil_haemagg_2"/>
    <property type="match status" value="4"/>
</dbReference>
<evidence type="ECO:0000256" key="3">
    <source>
        <dbReference type="ARBA" id="ARBA00022913"/>
    </source>
</evidence>
<reference evidence="7 10" key="1">
    <citation type="submission" date="2015-01" db="EMBL/GenBank/DDBJ databases">
        <title>Genome Sequence of Pseudomonas antarctica CMS 35.</title>
        <authorList>
            <person name="Voget S."/>
            <person name="Chow J."/>
            <person name="Daniel R."/>
            <person name="Streit W."/>
        </authorList>
    </citation>
    <scope>NUCLEOTIDE SEQUENCE [LARGE SCALE GENOMIC DNA]</scope>
    <source>
        <strain evidence="7 10">CMS 35</strain>
    </source>
</reference>
<dbReference type="EMBL" id="LT629704">
    <property type="protein sequence ID" value="SDN48384.1"/>
    <property type="molecule type" value="Genomic_DNA"/>
</dbReference>
<dbReference type="Pfam" id="PF04829">
    <property type="entry name" value="PT-VENN"/>
    <property type="match status" value="1"/>
</dbReference>
<keyword evidence="7" id="KW-0645">Protease</keyword>
<dbReference type="EMBL" id="JXDI01000003">
    <property type="protein sequence ID" value="KAF2406610.1"/>
    <property type="molecule type" value="Genomic_DNA"/>
</dbReference>
<feature type="compositionally biased region" description="Low complexity" evidence="5">
    <location>
        <begin position="492"/>
        <end position="505"/>
    </location>
</feature>
<feature type="region of interest" description="Disordered" evidence="5">
    <location>
        <begin position="486"/>
        <end position="509"/>
    </location>
</feature>
<keyword evidence="4" id="KW-0843">Virulence</keyword>
<keyword evidence="2" id="KW-0800">Toxin</keyword>
<evidence type="ECO:0000313" key="9">
    <source>
        <dbReference type="Proteomes" id="UP000182470"/>
    </source>
</evidence>
<evidence type="ECO:0000256" key="2">
    <source>
        <dbReference type="ARBA" id="ARBA00022656"/>
    </source>
</evidence>
<feature type="region of interest" description="Disordered" evidence="5">
    <location>
        <begin position="804"/>
        <end position="823"/>
    </location>
</feature>
<feature type="region of interest" description="Disordered" evidence="5">
    <location>
        <begin position="690"/>
        <end position="710"/>
    </location>
</feature>
<dbReference type="GO" id="GO:0006508">
    <property type="term" value="P:proteolysis"/>
    <property type="evidence" value="ECO:0007669"/>
    <property type="project" value="UniProtKB-KW"/>
</dbReference>
<dbReference type="GO" id="GO:0008233">
    <property type="term" value="F:peptidase activity"/>
    <property type="evidence" value="ECO:0007669"/>
    <property type="project" value="UniProtKB-KW"/>
</dbReference>
<feature type="compositionally biased region" description="Low complexity" evidence="5">
    <location>
        <begin position="700"/>
        <end position="710"/>
    </location>
</feature>
<evidence type="ECO:0000256" key="5">
    <source>
        <dbReference type="SAM" id="MobiDB-lite"/>
    </source>
</evidence>
<keyword evidence="10" id="KW-1185">Reference proteome</keyword>
<evidence type="ECO:0000313" key="7">
    <source>
        <dbReference type="EMBL" id="KAF2406610.1"/>
    </source>
</evidence>
<evidence type="ECO:0000256" key="4">
    <source>
        <dbReference type="ARBA" id="ARBA00023026"/>
    </source>
</evidence>
<evidence type="ECO:0000313" key="8">
    <source>
        <dbReference type="EMBL" id="SDN48384.1"/>
    </source>
</evidence>
<dbReference type="InterPro" id="IPR025157">
    <property type="entry name" value="Hemagglutinin_rpt"/>
</dbReference>
<organism evidence="8 9">
    <name type="scientific">Pseudomonas antarctica</name>
    <dbReference type="NCBI Taxonomy" id="219572"/>
    <lineage>
        <taxon>Bacteria</taxon>
        <taxon>Pseudomonadati</taxon>
        <taxon>Pseudomonadota</taxon>
        <taxon>Gammaproteobacteria</taxon>
        <taxon>Pseudomonadales</taxon>
        <taxon>Pseudomonadaceae</taxon>
        <taxon>Pseudomonas</taxon>
    </lineage>
</organism>
<feature type="domain" description="VENN motif-containing" evidence="6">
    <location>
        <begin position="1464"/>
        <end position="1512"/>
    </location>
</feature>
<sequence>MPTGQNGLFRLSGQGATQGQAAQGNTGAQSWTLGGASVDLAQRQQTLPANSARTLQLGDVAQVSASTHALSVAARTAGSIDASARAVNAAGVGSADAVVQQPGRTTAGGIAHVDGIAALNPSGSAQPGADLSPTLVERDARVVVTAPEGPASLPGPAPHDAPATVAIQASAPPSAVGAQAISRVQGLPDRSGVSQAHKYLIETNPVLTDMKQFMSSDYLLSGLGYNPDESAKRLGDGFYEQRLVQQAVVARTGQRFIDGQTTDEKLFKHLMDNAIASKQTLNLAVGVNLTSEQVAALTHDIVWLEKSVVNGEEVLVPVLYLANANNRLAPTGALIAGNDVSLIAGQDLNNVGTLRASNNLSAKAGNDLVNSGLIEAGNRLDLLAGNNIVNKAGGIIAGRDVTLTAVNGDVINERTVTRHDSSDGVSSEHREFLSSAARIEAANDLSINAGRDFSNQGSVLDSGRDTTIQAGRDLSFGSVEQVNNNANTQTRSNSSSVTQNGSSVTAGRDLSAKAGRDLTAIASQIDAKRDVAMSAGGDLILASAADEQHAALNLKKVKAQEDHVSQVATSVKAGGDVVLSAGKDLALIASRVSAGDEAYLSAGANLALQAAANEDYSFYSKVKKSSSGKKSRLDELASTTNMASSVTSGTNATLVAGNNLIVKGSEVAADKGAAKLVAGNDVQIVAVSDSNSVRHESSKSKSSWGGLKSSKVQDAVSETQTIARGSIISGNTVDVAALHDVTVKGSGLVSTQDLKVQAGRDLVIDAAQNTFTRNETHKEKNRDLTGVLTANNLGVDDITGNQHLSISSQNHTGQSAQTTLTGSTVGSSQGNVVLTAGRDLSVIASDLVSTKNMSLTGANVNIAAGMESASQSSTDKSSSLAVGRVVGGAVVDTFNSIRGAIKAANNADDPKLKAVKLAQAALAAYNLNGMGDSVSGSIKDYGNNKGSSSSNGSLIKIGTETALTHSKRTSEYESHTAKQSSLNVGQALAIEATGKAPGTVGDIHVIGSSLKAAETALIAKNDITLESAQNTADWANNNANNRKAIGASFNIGQQNGFTIDLGAQIAKGMGTGSSATQVNTTLDSGALTLHSGKDTTLEGAQVRASKIDAWVEGNLNIASRQDSETEKNKQGSAGVGASICIPPICYGVPVTASASLSAGNMKSNYQAVTDQSGFFAGNGGYNIVVGANTTLHGAVIASDATADKNLLSTDRLITSDIKNKSDIKSTSVSVSGSASFSGSGGSEGALGGLFGMSLSESDRSKTRSAVSEGTIMVRNAEGANDLVGLNRDTANANEKLDRPDKKAMEERMELIRSSVELVNGISDAIATAKMKAAQDPKSDESKAARQQLLDKGTVNPTPDQIDQQVSQNYGVGSSFKKAAQAVSAVVQGVLGGNMGGALAGAAAPYVAERIKKVTEDDDTANLMAHAVWGAVLAKAQGNSALAGAAGASTGEYIAKQLFPNKPLNQLTESEKQTISALATLAGGLAGGLAAGSLDNAVVAAGTAKNAAENNAMGMWAGGELGFWFSKIDGCDSTCKAEIAERDAKGGLIGSAILLAVVVGAMGAAAAPEVIAAARAASKACAANPALCTAELTVWIAEMGASEALPTGLAAGGAAKLTTEQLANVRALIEVEKQTKTKVSLELLNAALGSGNGVKGAKGPGQVIPDAISPSKFSRVEDLFGQTFESIPLSHLPNWKTGSLANDGVLGEQLALQTLNGKTGLNFKPLQNGSNHGCDGCAVAINGDTITVVVMDAKSSVNGVNAARTPHGDPETRLRGWLADDSITQSDPALARALRSALGRDGVKVQGVTVKVGLPAPAKTGQAEVKVEPWPKK</sequence>
<keyword evidence="3" id="KW-1266">Target cell cytoplasm</keyword>
<proteinExistence type="predicted"/>
<reference evidence="8 9" key="2">
    <citation type="submission" date="2016-10" db="EMBL/GenBank/DDBJ databases">
        <authorList>
            <person name="de Groot N.N."/>
        </authorList>
    </citation>
    <scope>NUCLEOTIDE SEQUENCE [LARGE SCALE GENOMIC DNA]</scope>
    <source>
        <strain evidence="8 9">BS2772</strain>
    </source>
</reference>
<dbReference type="GO" id="GO:0016740">
    <property type="term" value="F:transferase activity"/>
    <property type="evidence" value="ECO:0007669"/>
    <property type="project" value="UniProtKB-KW"/>
</dbReference>
<comment type="subcellular location">
    <subcellularLocation>
        <location evidence="1">Target cell</location>
        <location evidence="1">Target cell cytoplasm</location>
    </subcellularLocation>
</comment>
<evidence type="ECO:0000313" key="10">
    <source>
        <dbReference type="Proteomes" id="UP000748067"/>
    </source>
</evidence>
<name>A0A1H0BRW0_9PSED</name>
<gene>
    <name evidence="7" type="primary">ibpA</name>
    <name evidence="7" type="ORF">PSAN_47860</name>
    <name evidence="8" type="ORF">SAMN04490179_4446</name>
</gene>
<dbReference type="Proteomes" id="UP000182470">
    <property type="component" value="Chromosome I"/>
</dbReference>
<accession>A0A1H0BRW0</accession>
<dbReference type="Proteomes" id="UP000748067">
    <property type="component" value="Unassembled WGS sequence"/>
</dbReference>
<evidence type="ECO:0000259" key="6">
    <source>
        <dbReference type="Pfam" id="PF04829"/>
    </source>
</evidence>
<protein>
    <submittedName>
        <fullName evidence="7">Adenosine monophosphate-protein transferase and cysteine protease IbpA</fullName>
    </submittedName>
    <submittedName>
        <fullName evidence="8">Haemagluttinin repeat-containing protein</fullName>
    </submittedName>
</protein>
<dbReference type="GO" id="GO:0090729">
    <property type="term" value="F:toxin activity"/>
    <property type="evidence" value="ECO:0007669"/>
    <property type="project" value="UniProtKB-KW"/>
</dbReference>
<evidence type="ECO:0000256" key="1">
    <source>
        <dbReference type="ARBA" id="ARBA00004219"/>
    </source>
</evidence>